<evidence type="ECO:0000313" key="13">
    <source>
        <dbReference type="Proteomes" id="UP000219621"/>
    </source>
</evidence>
<dbReference type="GO" id="GO:0009423">
    <property type="term" value="P:chorismate biosynthetic process"/>
    <property type="evidence" value="ECO:0007669"/>
    <property type="project" value="UniProtKB-UniRule"/>
</dbReference>
<dbReference type="NCBIfam" id="NF010552">
    <property type="entry name" value="PRK13946.1"/>
    <property type="match status" value="1"/>
</dbReference>
<organism evidence="12 13">
    <name type="scientific">Caenispirillum bisanense</name>
    <dbReference type="NCBI Taxonomy" id="414052"/>
    <lineage>
        <taxon>Bacteria</taxon>
        <taxon>Pseudomonadati</taxon>
        <taxon>Pseudomonadota</taxon>
        <taxon>Alphaproteobacteria</taxon>
        <taxon>Rhodospirillales</taxon>
        <taxon>Novispirillaceae</taxon>
        <taxon>Caenispirillum</taxon>
    </lineage>
</organism>
<comment type="function">
    <text evidence="11">Catalyzes the specific phosphorylation of the 3-hydroxyl group of shikimic acid using ATP as a cosubstrate.</text>
</comment>
<dbReference type="HAMAP" id="MF_00109">
    <property type="entry name" value="Shikimate_kinase"/>
    <property type="match status" value="1"/>
</dbReference>
<dbReference type="GO" id="GO:0009073">
    <property type="term" value="P:aromatic amino acid family biosynthetic process"/>
    <property type="evidence" value="ECO:0007669"/>
    <property type="project" value="UniProtKB-KW"/>
</dbReference>
<comment type="subcellular location">
    <subcellularLocation>
        <location evidence="11">Cytoplasm</location>
    </subcellularLocation>
</comment>
<evidence type="ECO:0000256" key="5">
    <source>
        <dbReference type="ARBA" id="ARBA00022679"/>
    </source>
</evidence>
<dbReference type="InterPro" id="IPR027417">
    <property type="entry name" value="P-loop_NTPase"/>
</dbReference>
<feature type="binding site" evidence="11">
    <location>
        <position position="32"/>
    </location>
    <ligand>
        <name>Mg(2+)</name>
        <dbReference type="ChEBI" id="CHEBI:18420"/>
    </ligand>
</feature>
<evidence type="ECO:0000256" key="4">
    <source>
        <dbReference type="ARBA" id="ARBA00022605"/>
    </source>
</evidence>
<reference evidence="12 13" key="1">
    <citation type="submission" date="2017-09" db="EMBL/GenBank/DDBJ databases">
        <authorList>
            <person name="Ehlers B."/>
            <person name="Leendertz F.H."/>
        </authorList>
    </citation>
    <scope>NUCLEOTIDE SEQUENCE [LARGE SCALE GENOMIC DNA]</scope>
    <source>
        <strain evidence="12 13">USBA 140</strain>
    </source>
</reference>
<evidence type="ECO:0000313" key="12">
    <source>
        <dbReference type="EMBL" id="SOD94689.1"/>
    </source>
</evidence>
<feature type="binding site" evidence="11">
    <location>
        <position position="153"/>
    </location>
    <ligand>
        <name>substrate</name>
    </ligand>
</feature>
<comment type="caution">
    <text evidence="11">Lacks conserved residue(s) required for the propagation of feature annotation.</text>
</comment>
<comment type="catalytic activity">
    <reaction evidence="10 11">
        <text>shikimate + ATP = 3-phosphoshikimate + ADP + H(+)</text>
        <dbReference type="Rhea" id="RHEA:13121"/>
        <dbReference type="ChEBI" id="CHEBI:15378"/>
        <dbReference type="ChEBI" id="CHEBI:30616"/>
        <dbReference type="ChEBI" id="CHEBI:36208"/>
        <dbReference type="ChEBI" id="CHEBI:145989"/>
        <dbReference type="ChEBI" id="CHEBI:456216"/>
        <dbReference type="EC" id="2.7.1.71"/>
    </reaction>
</comment>
<keyword evidence="11" id="KW-0479">Metal-binding</keyword>
<keyword evidence="7 11" id="KW-0418">Kinase</keyword>
<keyword evidence="8 11" id="KW-0067">ATP-binding</keyword>
<comment type="similarity">
    <text evidence="2 11">Belongs to the shikimate kinase family.</text>
</comment>
<dbReference type="GO" id="GO:0005524">
    <property type="term" value="F:ATP binding"/>
    <property type="evidence" value="ECO:0007669"/>
    <property type="project" value="UniProtKB-UniRule"/>
</dbReference>
<dbReference type="CDD" id="cd00464">
    <property type="entry name" value="SK"/>
    <property type="match status" value="1"/>
</dbReference>
<dbReference type="PANTHER" id="PTHR21087">
    <property type="entry name" value="SHIKIMATE KINASE"/>
    <property type="match status" value="1"/>
</dbReference>
<keyword evidence="9 11" id="KW-0057">Aromatic amino acid biosynthesis</keyword>
<evidence type="ECO:0000256" key="1">
    <source>
        <dbReference type="ARBA" id="ARBA00004842"/>
    </source>
</evidence>
<dbReference type="AlphaFoldDB" id="A0A286GHV6"/>
<evidence type="ECO:0000256" key="10">
    <source>
        <dbReference type="ARBA" id="ARBA00048567"/>
    </source>
</evidence>
<comment type="subunit">
    <text evidence="11">Monomer.</text>
</comment>
<dbReference type="GO" id="GO:0000287">
    <property type="term" value="F:magnesium ion binding"/>
    <property type="evidence" value="ECO:0007669"/>
    <property type="project" value="UniProtKB-UniRule"/>
</dbReference>
<dbReference type="Gene3D" id="3.40.50.300">
    <property type="entry name" value="P-loop containing nucleotide triphosphate hydrolases"/>
    <property type="match status" value="1"/>
</dbReference>
<feature type="binding site" evidence="11">
    <location>
        <position position="134"/>
    </location>
    <ligand>
        <name>ATP</name>
        <dbReference type="ChEBI" id="CHEBI:30616"/>
    </ligand>
</feature>
<feature type="binding site" evidence="11">
    <location>
        <position position="74"/>
    </location>
    <ligand>
        <name>substrate</name>
    </ligand>
</feature>
<comment type="cofactor">
    <cofactor evidence="11">
        <name>Mg(2+)</name>
        <dbReference type="ChEBI" id="CHEBI:18420"/>
    </cofactor>
    <text evidence="11">Binds 1 Mg(2+) ion per subunit.</text>
</comment>
<dbReference type="PROSITE" id="PS01128">
    <property type="entry name" value="SHIKIMATE_KINASE"/>
    <property type="match status" value="1"/>
</dbReference>
<dbReference type="Pfam" id="PF01202">
    <property type="entry name" value="SKI"/>
    <property type="match status" value="1"/>
</dbReference>
<evidence type="ECO:0000256" key="8">
    <source>
        <dbReference type="ARBA" id="ARBA00022840"/>
    </source>
</evidence>
<accession>A0A286GHV6</accession>
<dbReference type="RefSeq" id="WP_097279058.1">
    <property type="nucleotide sequence ID" value="NZ_OCNJ01000004.1"/>
</dbReference>
<dbReference type="InterPro" id="IPR000623">
    <property type="entry name" value="Shikimate_kinase/TSH1"/>
</dbReference>
<evidence type="ECO:0000256" key="3">
    <source>
        <dbReference type="ARBA" id="ARBA00012154"/>
    </source>
</evidence>
<dbReference type="SUPFAM" id="SSF52540">
    <property type="entry name" value="P-loop containing nucleoside triphosphate hydrolases"/>
    <property type="match status" value="1"/>
</dbReference>
<evidence type="ECO:0000256" key="9">
    <source>
        <dbReference type="ARBA" id="ARBA00023141"/>
    </source>
</evidence>
<dbReference type="GO" id="GO:0005829">
    <property type="term" value="C:cytosol"/>
    <property type="evidence" value="ECO:0007669"/>
    <property type="project" value="TreeGrafter"/>
</dbReference>
<protein>
    <recommendedName>
        <fullName evidence="3 11">Shikimate kinase</fullName>
        <shortName evidence="11">SK</shortName>
        <ecNumber evidence="3 11">2.7.1.71</ecNumber>
    </recommendedName>
</protein>
<dbReference type="Proteomes" id="UP000219621">
    <property type="component" value="Unassembled WGS sequence"/>
</dbReference>
<dbReference type="PANTHER" id="PTHR21087:SF16">
    <property type="entry name" value="SHIKIMATE KINASE 1, CHLOROPLASTIC"/>
    <property type="match status" value="1"/>
</dbReference>
<dbReference type="InterPro" id="IPR031322">
    <property type="entry name" value="Shikimate/glucono_kinase"/>
</dbReference>
<keyword evidence="6 11" id="KW-0547">Nucleotide-binding</keyword>
<dbReference type="PRINTS" id="PR01100">
    <property type="entry name" value="SHIKIMTKNASE"/>
</dbReference>
<sequence length="201" mass="21939">MTGVWLTPPHVDAPFALPRTVVLVGLMGAGKSVVGRRLAHRLHVPFVDADTEIEKAAGQSVADIFATLGEGAFREGERKVMARLLDGEPCVLAAGGGAFMADDTRRRIRARGISVWLRADLETLVRRTAGRSHRPLLNQGDPREKLRGLMDQRYPVYAEADITIQAGEESPDATTERVLDALREWIDGNGPLPPEPVETET</sequence>
<feature type="binding site" evidence="11">
    <location>
        <position position="50"/>
    </location>
    <ligand>
        <name>substrate</name>
    </ligand>
</feature>
<proteinExistence type="inferred from homology"/>
<dbReference type="EC" id="2.7.1.71" evidence="3 11"/>
<keyword evidence="11" id="KW-0460">Magnesium</keyword>
<keyword evidence="5 11" id="KW-0808">Transferase</keyword>
<evidence type="ECO:0000256" key="2">
    <source>
        <dbReference type="ARBA" id="ARBA00006997"/>
    </source>
</evidence>
<feature type="binding site" evidence="11">
    <location>
        <position position="96"/>
    </location>
    <ligand>
        <name>substrate</name>
    </ligand>
</feature>
<evidence type="ECO:0000256" key="6">
    <source>
        <dbReference type="ARBA" id="ARBA00022741"/>
    </source>
</evidence>
<keyword evidence="13" id="KW-1185">Reference proteome</keyword>
<keyword evidence="4 11" id="KW-0028">Amino-acid biosynthesis</keyword>
<dbReference type="InterPro" id="IPR023000">
    <property type="entry name" value="Shikimate_kinase_CS"/>
</dbReference>
<gene>
    <name evidence="11" type="primary">aroK</name>
    <name evidence="12" type="ORF">SAMN05421508_10488</name>
</gene>
<evidence type="ECO:0000256" key="7">
    <source>
        <dbReference type="ARBA" id="ARBA00022777"/>
    </source>
</evidence>
<dbReference type="GO" id="GO:0004765">
    <property type="term" value="F:shikimate kinase activity"/>
    <property type="evidence" value="ECO:0007669"/>
    <property type="project" value="UniProtKB-UniRule"/>
</dbReference>
<evidence type="ECO:0000256" key="11">
    <source>
        <dbReference type="HAMAP-Rule" id="MF_00109"/>
    </source>
</evidence>
<dbReference type="EMBL" id="OCNJ01000004">
    <property type="protein sequence ID" value="SOD94689.1"/>
    <property type="molecule type" value="Genomic_DNA"/>
</dbReference>
<dbReference type="GO" id="GO:0008652">
    <property type="term" value="P:amino acid biosynthetic process"/>
    <property type="evidence" value="ECO:0007669"/>
    <property type="project" value="UniProtKB-KW"/>
</dbReference>
<keyword evidence="11" id="KW-0963">Cytoplasm</keyword>
<feature type="binding site" evidence="11">
    <location>
        <begin position="28"/>
        <end position="33"/>
    </location>
    <ligand>
        <name>ATP</name>
        <dbReference type="ChEBI" id="CHEBI:30616"/>
    </ligand>
</feature>
<comment type="pathway">
    <text evidence="1 11">Metabolic intermediate biosynthesis; chorismate biosynthesis; chorismate from D-erythrose 4-phosphate and phosphoenolpyruvate: step 5/7.</text>
</comment>
<dbReference type="UniPathway" id="UPA00053">
    <property type="reaction ID" value="UER00088"/>
</dbReference>
<dbReference type="OrthoDB" id="9800332at2"/>
<name>A0A286GHV6_9PROT</name>